<dbReference type="InterPro" id="IPR000182">
    <property type="entry name" value="GNAT_dom"/>
</dbReference>
<dbReference type="InterPro" id="IPR050832">
    <property type="entry name" value="Bact_Acetyltransf"/>
</dbReference>
<evidence type="ECO:0000313" key="4">
    <source>
        <dbReference type="EMBL" id="APH04859.1"/>
    </source>
</evidence>
<dbReference type="Proteomes" id="UP000181936">
    <property type="component" value="Chromosome"/>
</dbReference>
<dbReference type="KEGG" id="bwh:A9C19_08925"/>
<name>A0A1L3MR84_9BACI</name>
<evidence type="ECO:0000256" key="1">
    <source>
        <dbReference type="ARBA" id="ARBA00022679"/>
    </source>
</evidence>
<feature type="domain" description="N-acetyltransferase" evidence="3">
    <location>
        <begin position="5"/>
        <end position="167"/>
    </location>
</feature>
<keyword evidence="5" id="KW-1185">Reference proteome</keyword>
<sequence>MISIYEINKADVNEQLVGLSQLLCLVVNEGASLGFLPPLSSDEAVKYWENVIQEEVKLYIALHEETIVGTVQLQFCTKPNGRHRVEIAKLMTHPSYRRMGIARKLMARAEEGAKQNEKKLIVLDTRDGDSSNDLYQSLGYIIAGKIPNYAKSANGDLDATVLYFKEI</sequence>
<dbReference type="SUPFAM" id="SSF55729">
    <property type="entry name" value="Acyl-CoA N-acyltransferases (Nat)"/>
    <property type="match status" value="1"/>
</dbReference>
<evidence type="ECO:0000313" key="5">
    <source>
        <dbReference type="Proteomes" id="UP000181936"/>
    </source>
</evidence>
<gene>
    <name evidence="4" type="ORF">A9C19_08925</name>
</gene>
<protein>
    <submittedName>
        <fullName evidence="4">GCN5 family acetyltransferase</fullName>
    </submittedName>
</protein>
<keyword evidence="1 4" id="KW-0808">Transferase</keyword>
<evidence type="ECO:0000259" key="3">
    <source>
        <dbReference type="PROSITE" id="PS51186"/>
    </source>
</evidence>
<proteinExistence type="predicted"/>
<dbReference type="Pfam" id="PF00583">
    <property type="entry name" value="Acetyltransf_1"/>
    <property type="match status" value="1"/>
</dbReference>
<dbReference type="InterPro" id="IPR016181">
    <property type="entry name" value="Acyl_CoA_acyltransferase"/>
</dbReference>
<dbReference type="Gene3D" id="3.40.630.30">
    <property type="match status" value="1"/>
</dbReference>
<dbReference type="OrthoDB" id="3389160at2"/>
<organism evidence="4 5">
    <name type="scientific">Bacillus weihaiensis</name>
    <dbReference type="NCBI Taxonomy" id="1547283"/>
    <lineage>
        <taxon>Bacteria</taxon>
        <taxon>Bacillati</taxon>
        <taxon>Bacillota</taxon>
        <taxon>Bacilli</taxon>
        <taxon>Bacillales</taxon>
        <taxon>Bacillaceae</taxon>
        <taxon>Bacillus</taxon>
    </lineage>
</organism>
<dbReference type="AlphaFoldDB" id="A0A1L3MR84"/>
<dbReference type="CDD" id="cd04301">
    <property type="entry name" value="NAT_SF"/>
    <property type="match status" value="1"/>
</dbReference>
<dbReference type="STRING" id="1547283.A9C19_08925"/>
<evidence type="ECO:0000256" key="2">
    <source>
        <dbReference type="ARBA" id="ARBA00023315"/>
    </source>
</evidence>
<dbReference type="PROSITE" id="PS51186">
    <property type="entry name" value="GNAT"/>
    <property type="match status" value="1"/>
</dbReference>
<reference evidence="4 5" key="1">
    <citation type="journal article" date="2016" name="Sci. Rep.">
        <title>Complete genome sequence and transcriptomic analysis of a novel marine strain Bacillus weihaiensis reveals the mechanism of brown algae degradation.</title>
        <authorList>
            <person name="Zhu Y."/>
            <person name="Chen P."/>
            <person name="Bao Y."/>
            <person name="Men Y."/>
            <person name="Zeng Y."/>
            <person name="Yang J."/>
            <person name="Sun J."/>
            <person name="Sun Y."/>
        </authorList>
    </citation>
    <scope>NUCLEOTIDE SEQUENCE [LARGE SCALE GENOMIC DNA]</scope>
    <source>
        <strain evidence="4 5">Alg07</strain>
    </source>
</reference>
<accession>A0A1L3MR84</accession>
<dbReference type="EMBL" id="CP016020">
    <property type="protein sequence ID" value="APH04859.1"/>
    <property type="molecule type" value="Genomic_DNA"/>
</dbReference>
<dbReference type="PANTHER" id="PTHR43877">
    <property type="entry name" value="AMINOALKYLPHOSPHONATE N-ACETYLTRANSFERASE-RELATED-RELATED"/>
    <property type="match status" value="1"/>
</dbReference>
<dbReference type="GO" id="GO:0016747">
    <property type="term" value="F:acyltransferase activity, transferring groups other than amino-acyl groups"/>
    <property type="evidence" value="ECO:0007669"/>
    <property type="project" value="InterPro"/>
</dbReference>
<keyword evidence="2" id="KW-0012">Acyltransferase</keyword>
<dbReference type="RefSeq" id="WP_072579653.1">
    <property type="nucleotide sequence ID" value="NZ_CP016020.1"/>
</dbReference>